<keyword evidence="1" id="KW-0812">Transmembrane</keyword>
<evidence type="ECO:0000313" key="2">
    <source>
        <dbReference type="Proteomes" id="UP000694843"/>
    </source>
</evidence>
<keyword evidence="2" id="KW-1185">Reference proteome</keyword>
<keyword evidence="1" id="KW-1133">Transmembrane helix</keyword>
<dbReference type="RefSeq" id="XP_018021221.1">
    <property type="nucleotide sequence ID" value="XM_018165732.2"/>
</dbReference>
<organism evidence="2 3">
    <name type="scientific">Hyalella azteca</name>
    <name type="common">Amphipod</name>
    <dbReference type="NCBI Taxonomy" id="294128"/>
    <lineage>
        <taxon>Eukaryota</taxon>
        <taxon>Metazoa</taxon>
        <taxon>Ecdysozoa</taxon>
        <taxon>Arthropoda</taxon>
        <taxon>Crustacea</taxon>
        <taxon>Multicrustacea</taxon>
        <taxon>Malacostraca</taxon>
        <taxon>Eumalacostraca</taxon>
        <taxon>Peracarida</taxon>
        <taxon>Amphipoda</taxon>
        <taxon>Senticaudata</taxon>
        <taxon>Talitrida</taxon>
        <taxon>Talitroidea</taxon>
        <taxon>Hyalellidae</taxon>
        <taxon>Hyalella</taxon>
    </lineage>
</organism>
<dbReference type="Proteomes" id="UP000694843">
    <property type="component" value="Unplaced"/>
</dbReference>
<reference evidence="3" key="1">
    <citation type="submission" date="2025-08" db="UniProtKB">
        <authorList>
            <consortium name="RefSeq"/>
        </authorList>
    </citation>
    <scope>IDENTIFICATION</scope>
    <source>
        <tissue evidence="3">Whole organism</tissue>
    </source>
</reference>
<feature type="transmembrane region" description="Helical" evidence="1">
    <location>
        <begin position="29"/>
        <end position="48"/>
    </location>
</feature>
<dbReference type="GeneID" id="108677508"/>
<sequence length="384" mass="44378">MRDVEGYKVLASADLSDLRNNLKRFIRKYNFKFILCLIFIGASVYVLANYDVKFSASGMDMGCLDSELSRIHQNRARQLQIFSLNSSLIHSTEIGHVNPKCDLPWWDGALDNCWAIQEQFIAQKNKSRSYCGKRADFAGPNQKVLSYCVYGNYSKYASGFPRILDAIRKWYPGWLVRLYTEPSMYVKELRPLMLQHPYLYLCDVSNLPGDIPDVRVPDSMLWRVAVLGDETVDVFLVRDIDAEMLYREVAAVHEFLESGKMLHIMRDHPWHGVSLLGGTYGVNQAACNRSLLNLIRRQVFDQRQKINDQSVLQMYLYPKLVHSSISHDSYSCQHFPSTVPFPTQRNASQFVGNRRYRSQFSDDVVKAECPVKCRPPTHQDWKFC</sequence>
<keyword evidence="1" id="KW-0472">Membrane</keyword>
<protein>
    <submittedName>
        <fullName evidence="3">Uncharacterized protein LOC108677508 isoform X1</fullName>
    </submittedName>
</protein>
<name>A0A8B7P7U3_HYAAZ</name>
<dbReference type="AlphaFoldDB" id="A0A8B7P7U3"/>
<proteinExistence type="predicted"/>
<accession>A0A8B7P7U3</accession>
<dbReference type="OMA" id="IRIYHNI"/>
<evidence type="ECO:0000256" key="1">
    <source>
        <dbReference type="SAM" id="Phobius"/>
    </source>
</evidence>
<dbReference type="KEGG" id="hazt:108677508"/>
<evidence type="ECO:0000313" key="3">
    <source>
        <dbReference type="RefSeq" id="XP_018021221.1"/>
    </source>
</evidence>
<dbReference type="OrthoDB" id="204305at2759"/>
<gene>
    <name evidence="3" type="primary">LOC108677508</name>
</gene>